<dbReference type="KEGG" id="jme:EEW87_17380"/>
<feature type="signal peptide" evidence="1">
    <location>
        <begin position="1"/>
        <end position="21"/>
    </location>
</feature>
<sequence>MTTTRTSWAARCAAAILVATAALGATASAGRAVEDVPWTGQTCEAAFVSRHAVSVLLEDDVYGHPAVLVPEALVTSDVDWQTKARKRDHRLARSVTTRTGEHELRPGRVLSVMIPCALTRSWVTPAGMLARSKLYVSATGGSAATPVWGRDLYPTSSLGVVKVATTPRGDALYEIG</sequence>
<dbReference type="Proteomes" id="UP000271708">
    <property type="component" value="Chromosome"/>
</dbReference>
<dbReference type="GeneID" id="59163235"/>
<feature type="chain" id="PRO_5038384045" evidence="1">
    <location>
        <begin position="22"/>
        <end position="176"/>
    </location>
</feature>
<dbReference type="EMBL" id="CP044548">
    <property type="protein sequence ID" value="QGX08693.1"/>
    <property type="molecule type" value="Genomic_DNA"/>
</dbReference>
<reference evidence="2 3" key="1">
    <citation type="submission" date="2019-09" db="EMBL/GenBank/DDBJ databases">
        <title>Complete Genome Sequence of Janibacter melonis M714 with both human health impact and industrial applications.</title>
        <authorList>
            <person name="Jin M."/>
            <person name="Zhao Q.R."/>
        </authorList>
    </citation>
    <scope>NUCLEOTIDE SEQUENCE [LARGE SCALE GENOMIC DNA]</scope>
    <source>
        <strain evidence="2 3">M714</strain>
    </source>
</reference>
<name>A0A650GED8_9MICO</name>
<evidence type="ECO:0000313" key="3">
    <source>
        <dbReference type="Proteomes" id="UP000271708"/>
    </source>
</evidence>
<proteinExistence type="predicted"/>
<organism evidence="2 3">
    <name type="scientific">Janibacter melonis</name>
    <dbReference type="NCBI Taxonomy" id="262209"/>
    <lineage>
        <taxon>Bacteria</taxon>
        <taxon>Bacillati</taxon>
        <taxon>Actinomycetota</taxon>
        <taxon>Actinomycetes</taxon>
        <taxon>Micrococcales</taxon>
        <taxon>Intrasporangiaceae</taxon>
        <taxon>Janibacter</taxon>
    </lineage>
</organism>
<protein>
    <submittedName>
        <fullName evidence="2">Uncharacterized protein</fullName>
    </submittedName>
</protein>
<gene>
    <name evidence="2" type="ORF">EEW87_17380</name>
</gene>
<dbReference type="AlphaFoldDB" id="A0A650GED8"/>
<evidence type="ECO:0000256" key="1">
    <source>
        <dbReference type="SAM" id="SignalP"/>
    </source>
</evidence>
<dbReference type="RefSeq" id="WP_123091382.1">
    <property type="nucleotide sequence ID" value="NZ_CP044548.2"/>
</dbReference>
<accession>A0A650GED8</accession>
<evidence type="ECO:0000313" key="2">
    <source>
        <dbReference type="EMBL" id="QGX08693.1"/>
    </source>
</evidence>
<keyword evidence="1" id="KW-0732">Signal</keyword>